<feature type="region of interest" description="Disordered" evidence="1">
    <location>
        <begin position="56"/>
        <end position="100"/>
    </location>
</feature>
<reference evidence="3" key="1">
    <citation type="journal article" date="2020" name="Genome Biol.">
        <title>Gamete binning: chromosome-level and haplotype-resolved genome assembly enabled by high-throughput single-cell sequencing of gamete genomes.</title>
        <authorList>
            <person name="Campoy J.A."/>
            <person name="Sun H."/>
            <person name="Goel M."/>
            <person name="Jiao W.-B."/>
            <person name="Folz-Donahue K."/>
            <person name="Wang N."/>
            <person name="Rubio M."/>
            <person name="Liu C."/>
            <person name="Kukat C."/>
            <person name="Ruiz D."/>
            <person name="Huettel B."/>
            <person name="Schneeberger K."/>
        </authorList>
    </citation>
    <scope>NUCLEOTIDE SEQUENCE [LARGE SCALE GENOMIC DNA]</scope>
    <source>
        <strain evidence="3">cv. Rojo Pasion</strain>
    </source>
</reference>
<evidence type="ECO:0000313" key="2">
    <source>
        <dbReference type="EMBL" id="CAB4307762.1"/>
    </source>
</evidence>
<proteinExistence type="predicted"/>
<organism evidence="2 3">
    <name type="scientific">Prunus armeniaca</name>
    <name type="common">Apricot</name>
    <name type="synonym">Armeniaca vulgaris</name>
    <dbReference type="NCBI Taxonomy" id="36596"/>
    <lineage>
        <taxon>Eukaryota</taxon>
        <taxon>Viridiplantae</taxon>
        <taxon>Streptophyta</taxon>
        <taxon>Embryophyta</taxon>
        <taxon>Tracheophyta</taxon>
        <taxon>Spermatophyta</taxon>
        <taxon>Magnoliopsida</taxon>
        <taxon>eudicotyledons</taxon>
        <taxon>Gunneridae</taxon>
        <taxon>Pentapetalae</taxon>
        <taxon>rosids</taxon>
        <taxon>fabids</taxon>
        <taxon>Rosales</taxon>
        <taxon>Rosaceae</taxon>
        <taxon>Amygdaloideae</taxon>
        <taxon>Amygdaleae</taxon>
        <taxon>Prunus</taxon>
    </lineage>
</organism>
<evidence type="ECO:0000313" key="3">
    <source>
        <dbReference type="Proteomes" id="UP000507245"/>
    </source>
</evidence>
<dbReference type="Proteomes" id="UP000507245">
    <property type="component" value="Unassembled WGS sequence"/>
</dbReference>
<keyword evidence="3" id="KW-1185">Reference proteome</keyword>
<protein>
    <submittedName>
        <fullName evidence="2">Uncharacterized protein</fullName>
    </submittedName>
</protein>
<evidence type="ECO:0000256" key="1">
    <source>
        <dbReference type="SAM" id="MobiDB-lite"/>
    </source>
</evidence>
<sequence>MAGCSFSFESLEGLLELKLSFCFCLDQHREHLFKPEIGVNPQQILCKTSNHIYEHNSGDRQGLDEHRHRDHSDQPSAEPSGGDLQSDVARRARSTYRRSSLSRAEYRRLFQRRFSY</sequence>
<name>A0A6J5X7A6_PRUAR</name>
<dbReference type="EMBL" id="CAEKKB010000004">
    <property type="protein sequence ID" value="CAB4307762.1"/>
    <property type="molecule type" value="Genomic_DNA"/>
</dbReference>
<accession>A0A6J5X7A6</accession>
<feature type="compositionally biased region" description="Basic and acidic residues" evidence="1">
    <location>
        <begin position="56"/>
        <end position="73"/>
    </location>
</feature>
<gene>
    <name evidence="2" type="ORF">ORAREDHAP_LOCUS26653</name>
</gene>
<dbReference type="AlphaFoldDB" id="A0A6J5X7A6"/>